<feature type="binding site" evidence="8">
    <location>
        <position position="116"/>
    </location>
    <ligand>
        <name>Fe cation</name>
        <dbReference type="ChEBI" id="CHEBI:24875"/>
        <note>catalytic</note>
    </ligand>
</feature>
<keyword evidence="4 9" id="KW-0223">Dioxygenase</keyword>
<name>A0A8H3NXV0_9EURO</name>
<evidence type="ECO:0000256" key="8">
    <source>
        <dbReference type="PIRSR" id="PIRSR610300-51"/>
    </source>
</evidence>
<comment type="caution">
    <text evidence="10">The sequence shown here is derived from an EMBL/GenBank/DDBJ whole genome shotgun (WGS) entry which is preliminary data.</text>
</comment>
<feature type="cross-link" description="3'-(S-cysteinyl)-tyrosine (Cys-Tyr)" evidence="7">
    <location>
        <begin position="123"/>
        <end position="189"/>
    </location>
</feature>
<keyword evidence="6 8" id="KW-0408">Iron</keyword>
<dbReference type="GO" id="GO:0008198">
    <property type="term" value="F:ferrous iron binding"/>
    <property type="evidence" value="ECO:0007669"/>
    <property type="project" value="TreeGrafter"/>
</dbReference>
<dbReference type="CDD" id="cd10548">
    <property type="entry name" value="cupin_CDO"/>
    <property type="match status" value="1"/>
</dbReference>
<comment type="similarity">
    <text evidence="1 9">Belongs to the cysteine dioxygenase family.</text>
</comment>
<keyword evidence="3 8" id="KW-0479">Metal-binding</keyword>
<gene>
    <name evidence="10" type="ORF">IFM46972_06203</name>
</gene>
<dbReference type="PANTHER" id="PTHR12918">
    <property type="entry name" value="CYSTEINE DIOXYGENASE"/>
    <property type="match status" value="1"/>
</dbReference>
<keyword evidence="7" id="KW-0883">Thioether bond</keyword>
<evidence type="ECO:0000256" key="5">
    <source>
        <dbReference type="ARBA" id="ARBA00023002"/>
    </source>
</evidence>
<evidence type="ECO:0000256" key="4">
    <source>
        <dbReference type="ARBA" id="ARBA00022964"/>
    </source>
</evidence>
<sequence length="333" mass="37045">MSPALCGPVSVASHPASLDRVQDYTVSRKPNTNYTLDNLVEDIKQYLGSSGIDDDHVDPAALMGFMSKYTSSSADWARYMRNDPSKNYTRNLVADISGRANLLLLVWNPEKGSLIHDHANAHCIMKILDGELNESVYHTPSADDHDAPLKIKKDTTYQPNEVAYISDQIGLHRVVNPSKDRLAVSLHLYTPPNAADFGYNIYDPKTGRSSHVFQADAAYDVIVAQNDTISVNVLFFIYDTILAAVQIALFRCLFCGNLNALHNVALPDRVIVSGLRCEFIERIYIEFSIAVTDGNRPNLSIPTMSLPSPLFFSNNFAYFAWQLEAGCLCFRCP</sequence>
<comment type="cofactor">
    <cofactor evidence="9">
        <name>Fe cation</name>
        <dbReference type="ChEBI" id="CHEBI:24875"/>
    </cofactor>
    <text evidence="9">Binds 1 Fe cation per subunit.</text>
</comment>
<keyword evidence="5 9" id="KW-0560">Oxidoreductase</keyword>
<dbReference type="EMBL" id="BLKC01000041">
    <property type="protein sequence ID" value="GFF40410.1"/>
    <property type="molecule type" value="Genomic_DNA"/>
</dbReference>
<dbReference type="Pfam" id="PF05995">
    <property type="entry name" value="CDO_I"/>
    <property type="match status" value="1"/>
</dbReference>
<proteinExistence type="inferred from homology"/>
<reference evidence="10 11" key="1">
    <citation type="submission" date="2020-01" db="EMBL/GenBank/DDBJ databases">
        <title>Draft genome sequence of Aspergillus udagawae IFM 46972.</title>
        <authorList>
            <person name="Takahashi H."/>
            <person name="Yaguchi T."/>
        </authorList>
    </citation>
    <scope>NUCLEOTIDE SEQUENCE [LARGE SCALE GENOMIC DNA]</scope>
    <source>
        <strain evidence="10 11">IFM 46972</strain>
    </source>
</reference>
<dbReference type="AlphaFoldDB" id="A0A8H3NXV0"/>
<dbReference type="Gene3D" id="2.60.120.10">
    <property type="entry name" value="Jelly Rolls"/>
    <property type="match status" value="1"/>
</dbReference>
<dbReference type="InterPro" id="IPR010300">
    <property type="entry name" value="CDO_1"/>
</dbReference>
<dbReference type="GO" id="GO:0019448">
    <property type="term" value="P:L-cysteine catabolic process"/>
    <property type="evidence" value="ECO:0007669"/>
    <property type="project" value="TreeGrafter"/>
</dbReference>
<dbReference type="GO" id="GO:0017172">
    <property type="term" value="F:cysteine dioxygenase activity"/>
    <property type="evidence" value="ECO:0007669"/>
    <property type="project" value="UniProtKB-UniRule"/>
</dbReference>
<comment type="catalytic activity">
    <reaction evidence="9">
        <text>L-cysteine + O2 = 3-sulfino-L-alanine + H(+)</text>
        <dbReference type="Rhea" id="RHEA:20441"/>
        <dbReference type="ChEBI" id="CHEBI:15378"/>
        <dbReference type="ChEBI" id="CHEBI:15379"/>
        <dbReference type="ChEBI" id="CHEBI:35235"/>
        <dbReference type="ChEBI" id="CHEBI:61085"/>
        <dbReference type="EC" id="1.13.11.20"/>
    </reaction>
</comment>
<feature type="binding site" evidence="8">
    <location>
        <position position="118"/>
    </location>
    <ligand>
        <name>Fe cation</name>
        <dbReference type="ChEBI" id="CHEBI:24875"/>
        <note>catalytic</note>
    </ligand>
</feature>
<dbReference type="Proteomes" id="UP000465221">
    <property type="component" value="Unassembled WGS sequence"/>
</dbReference>
<evidence type="ECO:0000313" key="11">
    <source>
        <dbReference type="Proteomes" id="UP000465221"/>
    </source>
</evidence>
<organism evidence="10 11">
    <name type="scientific">Aspergillus udagawae</name>
    <dbReference type="NCBI Taxonomy" id="91492"/>
    <lineage>
        <taxon>Eukaryota</taxon>
        <taxon>Fungi</taxon>
        <taxon>Dikarya</taxon>
        <taxon>Ascomycota</taxon>
        <taxon>Pezizomycotina</taxon>
        <taxon>Eurotiomycetes</taxon>
        <taxon>Eurotiomycetidae</taxon>
        <taxon>Eurotiales</taxon>
        <taxon>Aspergillaceae</taxon>
        <taxon>Aspergillus</taxon>
        <taxon>Aspergillus subgen. Fumigati</taxon>
    </lineage>
</organism>
<evidence type="ECO:0000256" key="9">
    <source>
        <dbReference type="RuleBase" id="RU366010"/>
    </source>
</evidence>
<dbReference type="EC" id="1.13.11.20" evidence="2 9"/>
<evidence type="ECO:0000256" key="1">
    <source>
        <dbReference type="ARBA" id="ARBA00006622"/>
    </source>
</evidence>
<evidence type="ECO:0000256" key="2">
    <source>
        <dbReference type="ARBA" id="ARBA00013133"/>
    </source>
</evidence>
<dbReference type="SUPFAM" id="SSF51182">
    <property type="entry name" value="RmlC-like cupins"/>
    <property type="match status" value="1"/>
</dbReference>
<dbReference type="InterPro" id="IPR014710">
    <property type="entry name" value="RmlC-like_jellyroll"/>
</dbReference>
<evidence type="ECO:0000256" key="7">
    <source>
        <dbReference type="PIRSR" id="PIRSR610300-50"/>
    </source>
</evidence>
<protein>
    <recommendedName>
        <fullName evidence="2 9">Cysteine dioxygenase</fullName>
        <ecNumber evidence="2 9">1.13.11.20</ecNumber>
    </recommendedName>
</protein>
<feature type="binding site" evidence="8">
    <location>
        <position position="172"/>
    </location>
    <ligand>
        <name>Fe cation</name>
        <dbReference type="ChEBI" id="CHEBI:24875"/>
        <note>catalytic</note>
    </ligand>
</feature>
<evidence type="ECO:0000256" key="3">
    <source>
        <dbReference type="ARBA" id="ARBA00022723"/>
    </source>
</evidence>
<evidence type="ECO:0000313" key="10">
    <source>
        <dbReference type="EMBL" id="GFF40410.1"/>
    </source>
</evidence>
<dbReference type="PANTHER" id="PTHR12918:SF1">
    <property type="entry name" value="CYSTEINE DIOXYGENASE TYPE 1"/>
    <property type="match status" value="1"/>
</dbReference>
<dbReference type="InterPro" id="IPR011051">
    <property type="entry name" value="RmlC_Cupin_sf"/>
</dbReference>
<accession>A0A8H3NXV0</accession>
<evidence type="ECO:0000256" key="6">
    <source>
        <dbReference type="ARBA" id="ARBA00023004"/>
    </source>
</evidence>